<sequence length="78" mass="8172">MLTLEALNIPSAVKTEAASLLRQIETAQGLLELATAGGMTQGFVAGLNCLNALTDEHAQALEDIFSAALDQKMAQART</sequence>
<accession>A0A1X0N553</accession>
<dbReference type="RefSeq" id="WP_083183595.1">
    <property type="nucleotide sequence ID" value="NZ_CBCRZR010000004.1"/>
</dbReference>
<evidence type="ECO:0000313" key="1">
    <source>
        <dbReference type="EMBL" id="ORC58645.1"/>
    </source>
</evidence>
<proteinExistence type="predicted"/>
<gene>
    <name evidence="1" type="ORF">BZK31_14195</name>
</gene>
<reference evidence="2" key="1">
    <citation type="submission" date="2017-02" db="EMBL/GenBank/DDBJ databases">
        <title>Pseudomonas floridae sp. nov., a novel pathogenic bacterial species isolated from tomato.</title>
        <authorList>
            <person name="Timilsina S."/>
            <person name="Vallad G.E."/>
            <person name="Jones J.B."/>
        </authorList>
    </citation>
    <scope>NUCLEOTIDE SEQUENCE [LARGE SCALE GENOMIC DNA]</scope>
    <source>
        <strain evidence="2">GEV388</strain>
    </source>
</reference>
<dbReference type="AlphaFoldDB" id="A0A1X0N553"/>
<keyword evidence="2" id="KW-1185">Reference proteome</keyword>
<protein>
    <submittedName>
        <fullName evidence="1">Uncharacterized protein</fullName>
    </submittedName>
</protein>
<evidence type="ECO:0000313" key="2">
    <source>
        <dbReference type="Proteomes" id="UP000192815"/>
    </source>
</evidence>
<name>A0A1X0N553_9PSED</name>
<dbReference type="EMBL" id="MUIO01000053">
    <property type="protein sequence ID" value="ORC58645.1"/>
    <property type="molecule type" value="Genomic_DNA"/>
</dbReference>
<organism evidence="1 2">
    <name type="scientific">Pseudomonas floridensis</name>
    <dbReference type="NCBI Taxonomy" id="1958950"/>
    <lineage>
        <taxon>Bacteria</taxon>
        <taxon>Pseudomonadati</taxon>
        <taxon>Pseudomonadota</taxon>
        <taxon>Gammaproteobacteria</taxon>
        <taxon>Pseudomonadales</taxon>
        <taxon>Pseudomonadaceae</taxon>
        <taxon>Pseudomonas</taxon>
    </lineage>
</organism>
<comment type="caution">
    <text evidence="1">The sequence shown here is derived from an EMBL/GenBank/DDBJ whole genome shotgun (WGS) entry which is preliminary data.</text>
</comment>
<dbReference type="Proteomes" id="UP000192815">
    <property type="component" value="Unassembled WGS sequence"/>
</dbReference>